<feature type="region of interest" description="Disordered" evidence="1">
    <location>
        <begin position="918"/>
        <end position="945"/>
    </location>
</feature>
<dbReference type="PROSITE" id="PS50105">
    <property type="entry name" value="SAM_DOMAIN"/>
    <property type="match status" value="1"/>
</dbReference>
<feature type="region of interest" description="Disordered" evidence="1">
    <location>
        <begin position="973"/>
        <end position="992"/>
    </location>
</feature>
<dbReference type="Gene3D" id="1.10.150.50">
    <property type="entry name" value="Transcription Factor, Ets-1"/>
    <property type="match status" value="2"/>
</dbReference>
<dbReference type="EnsemblMetazoa" id="G3944.1">
    <property type="protein sequence ID" value="G3944.1:cds"/>
    <property type="gene ID" value="G3944"/>
</dbReference>
<feature type="domain" description="SAM" evidence="2">
    <location>
        <begin position="464"/>
        <end position="510"/>
    </location>
</feature>
<evidence type="ECO:0000256" key="1">
    <source>
        <dbReference type="SAM" id="MobiDB-lite"/>
    </source>
</evidence>
<feature type="compositionally biased region" description="Basic and acidic residues" evidence="1">
    <location>
        <begin position="336"/>
        <end position="346"/>
    </location>
</feature>
<dbReference type="SMART" id="SM00454">
    <property type="entry name" value="SAM"/>
    <property type="match status" value="2"/>
</dbReference>
<feature type="region of interest" description="Disordered" evidence="1">
    <location>
        <begin position="291"/>
        <end position="456"/>
    </location>
</feature>
<sequence length="1083" mass="121597">MSSENTELCTTIPRAAKTTGWRFAASDKEYKVDQFYQEYRDSFPCVAIVTQGFFGDIGIEIIGNGETIYIQRCGRQQRVVAEVLSGLGVRQISIPTAYRARFCIMDKHGADSREYPLAEILRLRNLPCNVKFSPKNQFNLVSVEGTNMATSNIRLRLLRTYDELYLVGNPITESCIYPDLMLVPFYLEDLRLSLVTGIQGFPGPWSSYLSHLSVAKVSDSAKFGNSDIAVYKKTGLKSFETSNVIPQTYLSIADVRGSMGHHYEDIHMKQQTDKIYDILWDAHSGVPVMKERPIDRMTSRDKRPNQRYVDWKDAKLSASDSSKSTRQYASRPLPKPPKDGDDETKISRQVSKLSLRSNDMQDKQEQQPTEPTIKSVSATKADTQVQPQDEKQQYHESGQHEHSRDRQSGLTSEGKVDSEQKPTIGSSEANVNKIPPRPRRKKSLTEDLLAPDQSAQRRELVPHMSVSDVQYWLKVLRLDQYAGAFLENEIDGALLLELDNGVLIGEFGMSKLHAIKLRIIILLVYRVIHEDMASPTDSQTGRAFIKSQGDFSVPDFCHIFRYHLPQVVSLKEDRKSKAKDVRKNKIYFVGKVCCEKKVTVDLVKKKKSRGTVLLPLSHPARVCLAGTQNESPASEFTIEQVLNNHTCPCDVIVAPHRHFRLQLKGKEVVTNDYVLRLQGTVDEFYLLGNPVTESSISDEEVLVLTGPRLQLVTGITGYPGEWSSFLNLLSSTLKSQSKDRLRSLGCYQDISPDLKDDGEHLYEGLVKTKGKNCVYELTWESHTGAPLLNAEEIKNCKTGTEDNTFQNGTKNDTMKQVSGVGHLTKDKSQRNGKENNKSNIKGEDSASSKIEKQTRKPHSKAKATDRNHLYDVILDPETQKPVILGHRDINSSKDGHTAPQNTEITKGVAISDIQASPSETQIDQNNSPQLPNDSNISRNSFVPSLPPKIQVPKKYGILISDLPKPPPRMFLSLDRNNPKKSRVNGGSKLNRSQSDMGFGELVNANNIQSTTSDSVSSLSAMSVDDLAHWLNTLHMKCVDKFVEHSIDGAKLLRSTEEIFQSPDIGMSKLDILRLRRFIRERCV</sequence>
<feature type="compositionally biased region" description="Polar residues" evidence="1">
    <location>
        <begin position="421"/>
        <end position="430"/>
    </location>
</feature>
<feature type="compositionally biased region" description="Basic and acidic residues" evidence="1">
    <location>
        <begin position="823"/>
        <end position="854"/>
    </location>
</feature>
<organism evidence="3 4">
    <name type="scientific">Magallana gigas</name>
    <name type="common">Pacific oyster</name>
    <name type="synonym">Crassostrea gigas</name>
    <dbReference type="NCBI Taxonomy" id="29159"/>
    <lineage>
        <taxon>Eukaryota</taxon>
        <taxon>Metazoa</taxon>
        <taxon>Spiralia</taxon>
        <taxon>Lophotrochozoa</taxon>
        <taxon>Mollusca</taxon>
        <taxon>Bivalvia</taxon>
        <taxon>Autobranchia</taxon>
        <taxon>Pteriomorphia</taxon>
        <taxon>Ostreida</taxon>
        <taxon>Ostreoidea</taxon>
        <taxon>Ostreidae</taxon>
        <taxon>Magallana</taxon>
    </lineage>
</organism>
<dbReference type="PANTHER" id="PTHR14454">
    <property type="entry name" value="GRB2-ASSOCIATED AND REGULATOR OF MAPK PROTEIN FAMILY MEMBER"/>
    <property type="match status" value="1"/>
</dbReference>
<accession>A0A8W8N1C8</accession>
<feature type="compositionally biased region" description="Polar residues" evidence="1">
    <location>
        <begin position="800"/>
        <end position="816"/>
    </location>
</feature>
<dbReference type="SUPFAM" id="SSF47769">
    <property type="entry name" value="SAM/Pointed domain"/>
    <property type="match status" value="2"/>
</dbReference>
<dbReference type="InterPro" id="IPR013761">
    <property type="entry name" value="SAM/pointed_sf"/>
</dbReference>
<protein>
    <recommendedName>
        <fullName evidence="2">SAM domain-containing protein</fullName>
    </recommendedName>
</protein>
<feature type="compositionally biased region" description="Basic and acidic residues" evidence="1">
    <location>
        <begin position="291"/>
        <end position="315"/>
    </location>
</feature>
<keyword evidence="4" id="KW-1185">Reference proteome</keyword>
<dbReference type="InterPro" id="IPR052281">
    <property type="entry name" value="GAREM"/>
</dbReference>
<feature type="region of interest" description="Disordered" evidence="1">
    <location>
        <begin position="800"/>
        <end position="873"/>
    </location>
</feature>
<dbReference type="Pfam" id="PF00536">
    <property type="entry name" value="SAM_1"/>
    <property type="match status" value="1"/>
</dbReference>
<feature type="compositionally biased region" description="Polar residues" evidence="1">
    <location>
        <begin position="918"/>
        <end position="942"/>
    </location>
</feature>
<evidence type="ECO:0000313" key="4">
    <source>
        <dbReference type="Proteomes" id="UP000005408"/>
    </source>
</evidence>
<feature type="compositionally biased region" description="Polar residues" evidence="1">
    <location>
        <begin position="366"/>
        <end position="387"/>
    </location>
</feature>
<reference evidence="3" key="1">
    <citation type="submission" date="2022-08" db="UniProtKB">
        <authorList>
            <consortium name="EnsemblMetazoa"/>
        </authorList>
    </citation>
    <scope>IDENTIFICATION</scope>
    <source>
        <strain evidence="3">05x7-T-G4-1.051#20</strain>
    </source>
</reference>
<name>A0A8W8N1C8_MAGGI</name>
<feature type="compositionally biased region" description="Basic and acidic residues" evidence="1">
    <location>
        <begin position="388"/>
        <end position="407"/>
    </location>
</feature>
<dbReference type="PANTHER" id="PTHR14454:SF11">
    <property type="entry name" value="SERRANO, ISOFORM F"/>
    <property type="match status" value="1"/>
</dbReference>
<dbReference type="AlphaFoldDB" id="A0A8W8N1C8"/>
<evidence type="ECO:0000259" key="2">
    <source>
        <dbReference type="PROSITE" id="PS50105"/>
    </source>
</evidence>
<evidence type="ECO:0000313" key="3">
    <source>
        <dbReference type="EnsemblMetazoa" id="G3944.1:cds"/>
    </source>
</evidence>
<proteinExistence type="predicted"/>
<feature type="compositionally biased region" description="Polar residues" evidence="1">
    <location>
        <begin position="347"/>
        <end position="358"/>
    </location>
</feature>
<dbReference type="InterPro" id="IPR001660">
    <property type="entry name" value="SAM"/>
</dbReference>
<dbReference type="Proteomes" id="UP000005408">
    <property type="component" value="Unassembled WGS sequence"/>
</dbReference>